<evidence type="ECO:0000313" key="2">
    <source>
        <dbReference type="Proteomes" id="UP000789366"/>
    </source>
</evidence>
<comment type="caution">
    <text evidence="1">The sequence shown here is derived from an EMBL/GenBank/DDBJ whole genome shotgun (WGS) entry which is preliminary data.</text>
</comment>
<evidence type="ECO:0000313" key="1">
    <source>
        <dbReference type="EMBL" id="CAG8740588.1"/>
    </source>
</evidence>
<organism evidence="1 2">
    <name type="scientific">Cetraspora pellucida</name>
    <dbReference type="NCBI Taxonomy" id="1433469"/>
    <lineage>
        <taxon>Eukaryota</taxon>
        <taxon>Fungi</taxon>
        <taxon>Fungi incertae sedis</taxon>
        <taxon>Mucoromycota</taxon>
        <taxon>Glomeromycotina</taxon>
        <taxon>Glomeromycetes</taxon>
        <taxon>Diversisporales</taxon>
        <taxon>Gigasporaceae</taxon>
        <taxon>Cetraspora</taxon>
    </lineage>
</organism>
<feature type="non-terminal residue" evidence="1">
    <location>
        <position position="64"/>
    </location>
</feature>
<name>A0ACA9Q866_9GLOM</name>
<feature type="non-terminal residue" evidence="1">
    <location>
        <position position="1"/>
    </location>
</feature>
<proteinExistence type="predicted"/>
<gene>
    <name evidence="1" type="ORF">SPELUC_LOCUS13769</name>
</gene>
<reference evidence="1" key="1">
    <citation type="submission" date="2021-06" db="EMBL/GenBank/DDBJ databases">
        <authorList>
            <person name="Kallberg Y."/>
            <person name="Tangrot J."/>
            <person name="Rosling A."/>
        </authorList>
    </citation>
    <scope>NUCLEOTIDE SEQUENCE</scope>
    <source>
        <strain evidence="1">28 12/20/2015</strain>
    </source>
</reference>
<dbReference type="EMBL" id="CAJVPW010037735">
    <property type="protein sequence ID" value="CAG8740588.1"/>
    <property type="molecule type" value="Genomic_DNA"/>
</dbReference>
<sequence length="64" mass="7177">ETNLTSDYNFSDVNINMDTSFGIQDLFLPEINMETQSSSKISIDSEISQESSDSECLVLEDFSD</sequence>
<protein>
    <submittedName>
        <fullName evidence="1">17822_t:CDS:1</fullName>
    </submittedName>
</protein>
<accession>A0ACA9Q866</accession>
<dbReference type="Proteomes" id="UP000789366">
    <property type="component" value="Unassembled WGS sequence"/>
</dbReference>
<keyword evidence="2" id="KW-1185">Reference proteome</keyword>